<name>A0A7W9MHH0_9ACTN</name>
<evidence type="ECO:0000256" key="6">
    <source>
        <dbReference type="PROSITE-ProRule" id="PRU00236"/>
    </source>
</evidence>
<dbReference type="InterPro" id="IPR026590">
    <property type="entry name" value="Ssirtuin_cat_dom"/>
</dbReference>
<feature type="binding site" evidence="5 6">
    <location>
        <position position="129"/>
    </location>
    <ligand>
        <name>Zn(2+)</name>
        <dbReference type="ChEBI" id="CHEBI:29105"/>
    </ligand>
</feature>
<keyword evidence="4 5" id="KW-0520">NAD</keyword>
<dbReference type="SUPFAM" id="SSF52467">
    <property type="entry name" value="DHS-like NAD/FAD-binding domain"/>
    <property type="match status" value="1"/>
</dbReference>
<dbReference type="HAMAP" id="MF_01967">
    <property type="entry name" value="Sirtuin_ClassII"/>
    <property type="match status" value="1"/>
</dbReference>
<comment type="similarity">
    <text evidence="5">Belongs to the sirtuin family. Class II subfamily.</text>
</comment>
<comment type="cofactor">
    <cofactor evidence="5">
        <name>Zn(2+)</name>
        <dbReference type="ChEBI" id="CHEBI:29105"/>
    </cofactor>
    <text evidence="5">Binds 1 zinc ion per subunit.</text>
</comment>
<dbReference type="NCBIfam" id="NF003738">
    <property type="entry name" value="PRK05333.1"/>
    <property type="match status" value="1"/>
</dbReference>
<dbReference type="RefSeq" id="WP_184547192.1">
    <property type="nucleotide sequence ID" value="NZ_JACHMP010000001.1"/>
</dbReference>
<dbReference type="PROSITE" id="PS50305">
    <property type="entry name" value="SIRTUIN"/>
    <property type="match status" value="1"/>
</dbReference>
<dbReference type="Gene3D" id="3.30.1600.10">
    <property type="entry name" value="SIR2/SIRT2 'Small Domain"/>
    <property type="match status" value="1"/>
</dbReference>
<keyword evidence="3 5" id="KW-0862">Zinc</keyword>
<evidence type="ECO:0000256" key="3">
    <source>
        <dbReference type="ARBA" id="ARBA00022833"/>
    </source>
</evidence>
<sequence length="281" mass="30011">MNEGTSTLAKLLSEGDVVILSGAGISTESGIPDYRGPSGSRKRHAPMTYQTFVGDPAARRRYWARSYVGWRAMARATPNSGHHAVARLQRHGLVTGIVTQNVDGLHQAGGADRVIELHGSLYDVVCLGCGDITSREELDHRLTLANPGFVARATAINPDGDVDLRDEEVDRFQMVGCRACETGTLKPDVVFFGETVPAERVSRCFSLVESARLLLVLGSSLTVMSGRRFVLRAAKLGIPVVIVNQGPTRGDGYAMLTLDAPLGTVLPELARLTGAETVTGG</sequence>
<dbReference type="InterPro" id="IPR026587">
    <property type="entry name" value="Sirtuin_class_II"/>
</dbReference>
<evidence type="ECO:0000256" key="5">
    <source>
        <dbReference type="HAMAP-Rule" id="MF_01967"/>
    </source>
</evidence>
<dbReference type="Proteomes" id="UP000540685">
    <property type="component" value="Unassembled WGS sequence"/>
</dbReference>
<feature type="binding site" evidence="5 6">
    <location>
        <position position="177"/>
    </location>
    <ligand>
        <name>Zn(2+)</name>
        <dbReference type="ChEBI" id="CHEBI:29105"/>
    </ligand>
</feature>
<feature type="domain" description="Deacetylase sirtuin-type" evidence="7">
    <location>
        <begin position="1"/>
        <end position="276"/>
    </location>
</feature>
<keyword evidence="1 5" id="KW-0808">Transferase</keyword>
<keyword evidence="2 5" id="KW-0479">Metal-binding</keyword>
<dbReference type="EMBL" id="JACHMP010000001">
    <property type="protein sequence ID" value="MBB5820915.1"/>
    <property type="molecule type" value="Genomic_DNA"/>
</dbReference>
<evidence type="ECO:0000259" key="7">
    <source>
        <dbReference type="PROSITE" id="PS50305"/>
    </source>
</evidence>
<dbReference type="InterPro" id="IPR050134">
    <property type="entry name" value="NAD-dep_sirtuin_deacylases"/>
</dbReference>
<dbReference type="Pfam" id="PF02146">
    <property type="entry name" value="SIR2"/>
    <property type="match status" value="1"/>
</dbReference>
<dbReference type="GO" id="GO:0017136">
    <property type="term" value="F:histone deacetylase activity, NAD-dependent"/>
    <property type="evidence" value="ECO:0007669"/>
    <property type="project" value="TreeGrafter"/>
</dbReference>
<gene>
    <name evidence="5" type="primary">cobB</name>
    <name evidence="8" type="ORF">F4562_003977</name>
</gene>
<dbReference type="PANTHER" id="PTHR11085">
    <property type="entry name" value="NAD-DEPENDENT PROTEIN DEACYLASE SIRTUIN-5, MITOCHONDRIAL-RELATED"/>
    <property type="match status" value="1"/>
</dbReference>
<evidence type="ECO:0000313" key="8">
    <source>
        <dbReference type="EMBL" id="MBB5820915.1"/>
    </source>
</evidence>
<dbReference type="InterPro" id="IPR026591">
    <property type="entry name" value="Sirtuin_cat_small_dom_sf"/>
</dbReference>
<reference evidence="8 9" key="1">
    <citation type="submission" date="2020-08" db="EMBL/GenBank/DDBJ databases">
        <title>Sequencing the genomes of 1000 actinobacteria strains.</title>
        <authorList>
            <person name="Klenk H.-P."/>
        </authorList>
    </citation>
    <scope>NUCLEOTIDE SEQUENCE [LARGE SCALE GENOMIC DNA]</scope>
    <source>
        <strain evidence="8 9">DSM 46887</strain>
    </source>
</reference>
<comment type="caution">
    <text evidence="8">The sequence shown here is derived from an EMBL/GenBank/DDBJ whole genome shotgun (WGS) entry which is preliminary data.</text>
</comment>
<protein>
    <recommendedName>
        <fullName evidence="5">NAD-dependent protein deacetylase</fullName>
        <ecNumber evidence="5">2.3.1.286</ecNumber>
    </recommendedName>
    <alternativeName>
        <fullName evidence="5">Regulatory protein SIR2 homolog</fullName>
    </alternativeName>
</protein>
<keyword evidence="9" id="KW-1185">Reference proteome</keyword>
<comment type="caution">
    <text evidence="5">Lacks conserved residue(s) required for the propagation of feature annotation.</text>
</comment>
<dbReference type="InterPro" id="IPR003000">
    <property type="entry name" value="Sirtuin"/>
</dbReference>
<feature type="binding site" evidence="5 6">
    <location>
        <position position="126"/>
    </location>
    <ligand>
        <name>Zn(2+)</name>
        <dbReference type="ChEBI" id="CHEBI:29105"/>
    </ligand>
</feature>
<proteinExistence type="inferred from homology"/>
<evidence type="ECO:0000256" key="1">
    <source>
        <dbReference type="ARBA" id="ARBA00022679"/>
    </source>
</evidence>
<dbReference type="Gene3D" id="3.40.50.1220">
    <property type="entry name" value="TPP-binding domain"/>
    <property type="match status" value="1"/>
</dbReference>
<dbReference type="AlphaFoldDB" id="A0A7W9MHH0"/>
<dbReference type="GO" id="GO:0070403">
    <property type="term" value="F:NAD+ binding"/>
    <property type="evidence" value="ECO:0007669"/>
    <property type="project" value="UniProtKB-UniRule"/>
</dbReference>
<dbReference type="GO" id="GO:0005737">
    <property type="term" value="C:cytoplasm"/>
    <property type="evidence" value="ECO:0007669"/>
    <property type="project" value="UniProtKB-SubCell"/>
</dbReference>
<comment type="subcellular location">
    <subcellularLocation>
        <location evidence="5">Cytoplasm</location>
    </subcellularLocation>
</comment>
<keyword evidence="5" id="KW-0963">Cytoplasm</keyword>
<feature type="active site" description="Proton acceptor" evidence="5 6">
    <location>
        <position position="118"/>
    </location>
</feature>
<dbReference type="EC" id="2.3.1.286" evidence="5"/>
<organism evidence="8 9">
    <name type="scientific">Streptosporangium becharense</name>
    <dbReference type="NCBI Taxonomy" id="1816182"/>
    <lineage>
        <taxon>Bacteria</taxon>
        <taxon>Bacillati</taxon>
        <taxon>Actinomycetota</taxon>
        <taxon>Actinomycetes</taxon>
        <taxon>Streptosporangiales</taxon>
        <taxon>Streptosporangiaceae</taxon>
        <taxon>Streptosporangium</taxon>
    </lineage>
</organism>
<feature type="binding site" evidence="5">
    <location>
        <begin position="244"/>
        <end position="246"/>
    </location>
    <ligand>
        <name>NAD(+)</name>
        <dbReference type="ChEBI" id="CHEBI:57540"/>
    </ligand>
</feature>
<accession>A0A7W9MHH0</accession>
<evidence type="ECO:0000256" key="2">
    <source>
        <dbReference type="ARBA" id="ARBA00022723"/>
    </source>
</evidence>
<evidence type="ECO:0000313" key="9">
    <source>
        <dbReference type="Proteomes" id="UP000540685"/>
    </source>
</evidence>
<dbReference type="GO" id="GO:0008270">
    <property type="term" value="F:zinc ion binding"/>
    <property type="evidence" value="ECO:0007669"/>
    <property type="project" value="UniProtKB-UniRule"/>
</dbReference>
<feature type="binding site" evidence="5">
    <location>
        <position position="262"/>
    </location>
    <ligand>
        <name>NAD(+)</name>
        <dbReference type="ChEBI" id="CHEBI:57540"/>
    </ligand>
</feature>
<evidence type="ECO:0000256" key="4">
    <source>
        <dbReference type="ARBA" id="ARBA00023027"/>
    </source>
</evidence>
<dbReference type="PANTHER" id="PTHR11085:SF10">
    <property type="entry name" value="NAD-DEPENDENT PROTEIN DEACYLASE SIRTUIN-5, MITOCHONDRIAL-RELATED"/>
    <property type="match status" value="1"/>
</dbReference>
<feature type="binding site" evidence="5">
    <location>
        <begin position="218"/>
        <end position="220"/>
    </location>
    <ligand>
        <name>NAD(+)</name>
        <dbReference type="ChEBI" id="CHEBI:57540"/>
    </ligand>
</feature>
<feature type="binding site" evidence="5">
    <location>
        <begin position="100"/>
        <end position="103"/>
    </location>
    <ligand>
        <name>NAD(+)</name>
        <dbReference type="ChEBI" id="CHEBI:57540"/>
    </ligand>
</feature>
<dbReference type="InterPro" id="IPR029035">
    <property type="entry name" value="DHS-like_NAD/FAD-binding_dom"/>
</dbReference>
<comment type="function">
    <text evidence="5">NAD-dependent protein deacetylase which modulates the activities of several enzymes which are inactive in their acetylated form.</text>
</comment>
<comment type="catalytic activity">
    <reaction evidence="5">
        <text>N(6)-acetyl-L-lysyl-[protein] + NAD(+) + H2O = 2''-O-acetyl-ADP-D-ribose + nicotinamide + L-lysyl-[protein]</text>
        <dbReference type="Rhea" id="RHEA:43636"/>
        <dbReference type="Rhea" id="RHEA-COMP:9752"/>
        <dbReference type="Rhea" id="RHEA-COMP:10731"/>
        <dbReference type="ChEBI" id="CHEBI:15377"/>
        <dbReference type="ChEBI" id="CHEBI:17154"/>
        <dbReference type="ChEBI" id="CHEBI:29969"/>
        <dbReference type="ChEBI" id="CHEBI:57540"/>
        <dbReference type="ChEBI" id="CHEBI:61930"/>
        <dbReference type="ChEBI" id="CHEBI:83767"/>
        <dbReference type="EC" id="2.3.1.286"/>
    </reaction>
</comment>
<feature type="binding site" evidence="5 6">
    <location>
        <position position="180"/>
    </location>
    <ligand>
        <name>Zn(2+)</name>
        <dbReference type="ChEBI" id="CHEBI:29105"/>
    </ligand>
</feature>